<keyword evidence="4 7" id="KW-0812">Transmembrane</keyword>
<evidence type="ECO:0000313" key="8">
    <source>
        <dbReference type="EMBL" id="PUE92027.1"/>
    </source>
</evidence>
<evidence type="ECO:0000256" key="7">
    <source>
        <dbReference type="SAM" id="Phobius"/>
    </source>
</evidence>
<dbReference type="AlphaFoldDB" id="A0AA44Z0G8"/>
<organism evidence="8 9">
    <name type="scientific">Xanthomonas campestris pv. malvacearum</name>
    <dbReference type="NCBI Taxonomy" id="86040"/>
    <lineage>
        <taxon>Bacteria</taxon>
        <taxon>Pseudomonadati</taxon>
        <taxon>Pseudomonadota</taxon>
        <taxon>Gammaproteobacteria</taxon>
        <taxon>Lysobacterales</taxon>
        <taxon>Lysobacteraceae</taxon>
        <taxon>Xanthomonas</taxon>
    </lineage>
</organism>
<evidence type="ECO:0000256" key="4">
    <source>
        <dbReference type="ARBA" id="ARBA00022692"/>
    </source>
</evidence>
<evidence type="ECO:0000256" key="5">
    <source>
        <dbReference type="ARBA" id="ARBA00022989"/>
    </source>
</evidence>
<evidence type="ECO:0000256" key="3">
    <source>
        <dbReference type="ARBA" id="ARBA00022475"/>
    </source>
</evidence>
<name>A0AA44Z0G8_XANCM</name>
<feature type="transmembrane region" description="Helical" evidence="7">
    <location>
        <begin position="113"/>
        <end position="132"/>
    </location>
</feature>
<gene>
    <name evidence="8" type="ORF">C7T86_15550</name>
</gene>
<comment type="caution">
    <text evidence="8">The sequence shown here is derived from an EMBL/GenBank/DDBJ whole genome shotgun (WGS) entry which is preliminary data.</text>
</comment>
<dbReference type="InterPro" id="IPR051907">
    <property type="entry name" value="DoxX-like_oxidoreductase"/>
</dbReference>
<protein>
    <submittedName>
        <fullName evidence="8">DoxX family protein</fullName>
    </submittedName>
</protein>
<evidence type="ECO:0000256" key="6">
    <source>
        <dbReference type="ARBA" id="ARBA00023136"/>
    </source>
</evidence>
<reference evidence="8 9" key="1">
    <citation type="submission" date="2018-03" db="EMBL/GenBank/DDBJ databases">
        <title>Sequencing of reference strains of Xanthomonas.</title>
        <authorList>
            <person name="Studholme D.J."/>
            <person name="Vicente J."/>
            <person name="Sarris P."/>
        </authorList>
    </citation>
    <scope>NUCLEOTIDE SEQUENCE [LARGE SCALE GENOMIC DNA]</scope>
    <source>
        <strain evidence="8 9">WHRI 5232</strain>
    </source>
</reference>
<evidence type="ECO:0000256" key="2">
    <source>
        <dbReference type="ARBA" id="ARBA00006679"/>
    </source>
</evidence>
<evidence type="ECO:0000256" key="1">
    <source>
        <dbReference type="ARBA" id="ARBA00004651"/>
    </source>
</evidence>
<feature type="transmembrane region" description="Helical" evidence="7">
    <location>
        <begin position="51"/>
        <end position="72"/>
    </location>
</feature>
<dbReference type="EMBL" id="PYJH01000035">
    <property type="protein sequence ID" value="PUE92027.1"/>
    <property type="molecule type" value="Genomic_DNA"/>
</dbReference>
<proteinExistence type="inferred from homology"/>
<keyword evidence="6 7" id="KW-0472">Membrane</keyword>
<dbReference type="PANTHER" id="PTHR33452:SF1">
    <property type="entry name" value="INNER MEMBRANE PROTEIN YPHA-RELATED"/>
    <property type="match status" value="1"/>
</dbReference>
<dbReference type="Proteomes" id="UP000251513">
    <property type="component" value="Unassembled WGS sequence"/>
</dbReference>
<comment type="similarity">
    <text evidence="2">Belongs to the DoxX family.</text>
</comment>
<dbReference type="RefSeq" id="WP_005911273.1">
    <property type="nucleotide sequence ID" value="NZ_CP013004.1"/>
</dbReference>
<feature type="transmembrane region" description="Helical" evidence="7">
    <location>
        <begin position="79"/>
        <end position="101"/>
    </location>
</feature>
<dbReference type="Pfam" id="PF07681">
    <property type="entry name" value="DoxX"/>
    <property type="match status" value="1"/>
</dbReference>
<keyword evidence="3" id="KW-1003">Cell membrane</keyword>
<dbReference type="InterPro" id="IPR032808">
    <property type="entry name" value="DoxX"/>
</dbReference>
<evidence type="ECO:0000313" key="9">
    <source>
        <dbReference type="Proteomes" id="UP000251513"/>
    </source>
</evidence>
<comment type="subcellular location">
    <subcellularLocation>
        <location evidence="1">Cell membrane</location>
        <topology evidence="1">Multi-pass membrane protein</topology>
    </subcellularLocation>
</comment>
<dbReference type="GO" id="GO:0005886">
    <property type="term" value="C:plasma membrane"/>
    <property type="evidence" value="ECO:0007669"/>
    <property type="project" value="UniProtKB-SubCell"/>
</dbReference>
<dbReference type="PANTHER" id="PTHR33452">
    <property type="entry name" value="OXIDOREDUCTASE CATD-RELATED"/>
    <property type="match status" value="1"/>
</dbReference>
<accession>A0AA44Z0G8</accession>
<sequence length="147" mass="15222">MATALASPRTAGYGTALLRISLGVLFLVHGLTKLLVFTPAGTVAYFQSLGLPGALAYVSMALELGLGVSLLLGLYARWVALLGVPLLLGTIVSVHGANGFGFSNPGGGWEYPALWAVLLIVQALLGDGAFALQPSRRACFHPSRSCP</sequence>
<keyword evidence="5 7" id="KW-1133">Transmembrane helix</keyword>